<organism evidence="2 3">
    <name type="scientific">Dokdonella koreensis DS-123</name>
    <dbReference type="NCBI Taxonomy" id="1300342"/>
    <lineage>
        <taxon>Bacteria</taxon>
        <taxon>Pseudomonadati</taxon>
        <taxon>Pseudomonadota</taxon>
        <taxon>Gammaproteobacteria</taxon>
        <taxon>Lysobacterales</taxon>
        <taxon>Rhodanobacteraceae</taxon>
        <taxon>Dokdonella</taxon>
    </lineage>
</organism>
<dbReference type="PANTHER" id="PTHR33164:SF57">
    <property type="entry name" value="MARR-FAMILY TRANSCRIPTIONAL REGULATOR"/>
    <property type="match status" value="1"/>
</dbReference>
<proteinExistence type="predicted"/>
<dbReference type="InterPro" id="IPR039422">
    <property type="entry name" value="MarR/SlyA-like"/>
</dbReference>
<dbReference type="Proteomes" id="UP000076830">
    <property type="component" value="Chromosome"/>
</dbReference>
<evidence type="ECO:0000313" key="2">
    <source>
        <dbReference type="EMBL" id="ANB16149.1"/>
    </source>
</evidence>
<protein>
    <submittedName>
        <fullName evidence="2">Transcriptional regulator, MarR family</fullName>
    </submittedName>
</protein>
<dbReference type="GO" id="GO:0006950">
    <property type="term" value="P:response to stress"/>
    <property type="evidence" value="ECO:0007669"/>
    <property type="project" value="TreeGrafter"/>
</dbReference>
<dbReference type="SUPFAM" id="SSF46785">
    <property type="entry name" value="Winged helix' DNA-binding domain"/>
    <property type="match status" value="1"/>
</dbReference>
<dbReference type="RefSeq" id="WP_067642657.1">
    <property type="nucleotide sequence ID" value="NZ_CP015249.1"/>
</dbReference>
<evidence type="ECO:0000313" key="3">
    <source>
        <dbReference type="Proteomes" id="UP000076830"/>
    </source>
</evidence>
<sequence length="155" mass="16522">MNAEILAVLRGYPQIYFACHSEHRRARSNAQALSARDASVLAHLSVDAPLRAAALARHLGIRPSTLSAALAELQALGYIARDPEPADRRVQRIRLTARGEQAMAAASVLDADRVALLLARLSPAERRRAVEGLDLLAGAARALGGVTTTEEKPAC</sequence>
<dbReference type="OrthoDB" id="32523at2"/>
<gene>
    <name evidence="2" type="ORF">I596_109</name>
</gene>
<reference evidence="2 3" key="1">
    <citation type="submission" date="2016-04" db="EMBL/GenBank/DDBJ databases">
        <title>Complete genome sequence of Dokdonella koreensis DS-123T.</title>
        <authorList>
            <person name="Kim J.F."/>
            <person name="Lee H."/>
            <person name="Kwak M.-J."/>
        </authorList>
    </citation>
    <scope>NUCLEOTIDE SEQUENCE [LARGE SCALE GENOMIC DNA]</scope>
    <source>
        <strain evidence="2 3">DS-123</strain>
    </source>
</reference>
<dbReference type="InterPro" id="IPR000835">
    <property type="entry name" value="HTH_MarR-typ"/>
</dbReference>
<feature type="domain" description="HTH marR-type" evidence="1">
    <location>
        <begin position="1"/>
        <end position="138"/>
    </location>
</feature>
<dbReference type="KEGG" id="dko:I596_109"/>
<dbReference type="GO" id="GO:0003700">
    <property type="term" value="F:DNA-binding transcription factor activity"/>
    <property type="evidence" value="ECO:0007669"/>
    <property type="project" value="InterPro"/>
</dbReference>
<name>A0A167G4L3_9GAMM</name>
<evidence type="ECO:0000259" key="1">
    <source>
        <dbReference type="PROSITE" id="PS50995"/>
    </source>
</evidence>
<dbReference type="AlphaFoldDB" id="A0A167G4L3"/>
<dbReference type="PROSITE" id="PS50995">
    <property type="entry name" value="HTH_MARR_2"/>
    <property type="match status" value="1"/>
</dbReference>
<dbReference type="SMART" id="SM00347">
    <property type="entry name" value="HTH_MARR"/>
    <property type="match status" value="1"/>
</dbReference>
<dbReference type="InterPro" id="IPR036390">
    <property type="entry name" value="WH_DNA-bd_sf"/>
</dbReference>
<dbReference type="Pfam" id="PF12802">
    <property type="entry name" value="MarR_2"/>
    <property type="match status" value="1"/>
</dbReference>
<dbReference type="Gene3D" id="1.10.10.10">
    <property type="entry name" value="Winged helix-like DNA-binding domain superfamily/Winged helix DNA-binding domain"/>
    <property type="match status" value="1"/>
</dbReference>
<accession>A0A167G4L3</accession>
<dbReference type="InterPro" id="IPR036388">
    <property type="entry name" value="WH-like_DNA-bd_sf"/>
</dbReference>
<dbReference type="EMBL" id="CP015249">
    <property type="protein sequence ID" value="ANB16149.1"/>
    <property type="molecule type" value="Genomic_DNA"/>
</dbReference>
<dbReference type="STRING" id="1300342.I596_109"/>
<keyword evidence="3" id="KW-1185">Reference proteome</keyword>
<dbReference type="PANTHER" id="PTHR33164">
    <property type="entry name" value="TRANSCRIPTIONAL REGULATOR, MARR FAMILY"/>
    <property type="match status" value="1"/>
</dbReference>
<dbReference type="PRINTS" id="PR00598">
    <property type="entry name" value="HTHMARR"/>
</dbReference>